<feature type="transmembrane region" description="Helical" evidence="5">
    <location>
        <begin position="37"/>
        <end position="56"/>
    </location>
</feature>
<comment type="caution">
    <text evidence="7">The sequence shown here is derived from an EMBL/GenBank/DDBJ whole genome shotgun (WGS) entry which is preliminary data.</text>
</comment>
<dbReference type="GO" id="GO:0016874">
    <property type="term" value="F:ligase activity"/>
    <property type="evidence" value="ECO:0007669"/>
    <property type="project" value="UniProtKB-KW"/>
</dbReference>
<dbReference type="Pfam" id="PF04932">
    <property type="entry name" value="Wzy_C"/>
    <property type="match status" value="1"/>
</dbReference>
<feature type="transmembrane region" description="Helical" evidence="5">
    <location>
        <begin position="68"/>
        <end position="87"/>
    </location>
</feature>
<protein>
    <submittedName>
        <fullName evidence="7">O-antigen ligase-like membrane protein</fullName>
    </submittedName>
</protein>
<evidence type="ECO:0000313" key="7">
    <source>
        <dbReference type="EMBL" id="RKT01353.1"/>
    </source>
</evidence>
<feature type="transmembrane region" description="Helical" evidence="5">
    <location>
        <begin position="134"/>
        <end position="156"/>
    </location>
</feature>
<dbReference type="OrthoDB" id="1424450at2"/>
<feature type="transmembrane region" description="Helical" evidence="5">
    <location>
        <begin position="234"/>
        <end position="252"/>
    </location>
</feature>
<keyword evidence="7" id="KW-0436">Ligase</keyword>
<dbReference type="InterPro" id="IPR007016">
    <property type="entry name" value="O-antigen_ligase-rel_domated"/>
</dbReference>
<dbReference type="RefSeq" id="WP_121460269.1">
    <property type="nucleotide sequence ID" value="NZ_RBXB01000001.1"/>
</dbReference>
<evidence type="ECO:0000256" key="1">
    <source>
        <dbReference type="ARBA" id="ARBA00004141"/>
    </source>
</evidence>
<organism evidence="7 8">
    <name type="scientific">Chryseobacterium defluvii</name>
    <dbReference type="NCBI Taxonomy" id="160396"/>
    <lineage>
        <taxon>Bacteria</taxon>
        <taxon>Pseudomonadati</taxon>
        <taxon>Bacteroidota</taxon>
        <taxon>Flavobacteriia</taxon>
        <taxon>Flavobacteriales</taxon>
        <taxon>Weeksellaceae</taxon>
        <taxon>Chryseobacterium group</taxon>
        <taxon>Chryseobacterium</taxon>
    </lineage>
</organism>
<feature type="transmembrane region" description="Helical" evidence="5">
    <location>
        <begin position="102"/>
        <end position="122"/>
    </location>
</feature>
<keyword evidence="3 5" id="KW-1133">Transmembrane helix</keyword>
<reference evidence="7 8" key="1">
    <citation type="submission" date="2018-10" db="EMBL/GenBank/DDBJ databases">
        <title>Genomic Encyclopedia of Archaeal and Bacterial Type Strains, Phase II (KMG-II): from individual species to whole genera.</title>
        <authorList>
            <person name="Goeker M."/>
        </authorList>
    </citation>
    <scope>NUCLEOTIDE SEQUENCE [LARGE SCALE GENOMIC DNA]</scope>
    <source>
        <strain evidence="7 8">DSM 14219</strain>
    </source>
</reference>
<dbReference type="GO" id="GO:0016020">
    <property type="term" value="C:membrane"/>
    <property type="evidence" value="ECO:0007669"/>
    <property type="project" value="UniProtKB-SubCell"/>
</dbReference>
<feature type="transmembrane region" description="Helical" evidence="5">
    <location>
        <begin position="309"/>
        <end position="329"/>
    </location>
</feature>
<gene>
    <name evidence="7" type="ORF">BCF58_0572</name>
</gene>
<feature type="transmembrane region" description="Helical" evidence="5">
    <location>
        <begin position="345"/>
        <end position="364"/>
    </location>
</feature>
<feature type="domain" description="O-antigen ligase-related" evidence="6">
    <location>
        <begin position="198"/>
        <end position="326"/>
    </location>
</feature>
<accession>A0A495SMC4</accession>
<feature type="transmembrane region" description="Helical" evidence="5">
    <location>
        <begin position="370"/>
        <end position="387"/>
    </location>
</feature>
<evidence type="ECO:0000259" key="6">
    <source>
        <dbReference type="Pfam" id="PF04932"/>
    </source>
</evidence>
<keyword evidence="8" id="KW-1185">Reference proteome</keyword>
<evidence type="ECO:0000313" key="8">
    <source>
        <dbReference type="Proteomes" id="UP000272428"/>
    </source>
</evidence>
<sequence>MELLKKYNIELYFTFFVTFGYIFFYSFALPFNTLNQYFSVPFRVIIFFLSLYIIYLNWDNVKKRKVTFFSVGVFWIFYLIKTFYSFHNYTFFENTGKQEYSIYIRIICLNLIPIFALLSINFSKKIINDLIPLIFNFLLVILGISFLYVILISHYYNASSGIFTSYYISTGHYGLSLIIISIFCYFHPPQEKIKSIIGVLLGIFTILISSARSPLLAGFIILLILLLYLNKIKYWFTLLIFILIFLGGIYYLKHLSVDFQFIERVYAGIFEGNASGRGYYLLKGWDVFSNNIFFGGRTLFEDGMYPHNVFVEILMSMGLIGLILLFLYFKDLKKFRVNYIKENTYYLPFFLFFVQYLVLVQTSYCIFANMEFWHFSALFISIILFCYDEKIKSNDSRGNTTGDH</sequence>
<comment type="subcellular location">
    <subcellularLocation>
        <location evidence="1">Membrane</location>
        <topology evidence="1">Multi-pass membrane protein</topology>
    </subcellularLocation>
</comment>
<evidence type="ECO:0000256" key="5">
    <source>
        <dbReference type="SAM" id="Phobius"/>
    </source>
</evidence>
<dbReference type="EMBL" id="RBXB01000001">
    <property type="protein sequence ID" value="RKT01353.1"/>
    <property type="molecule type" value="Genomic_DNA"/>
</dbReference>
<dbReference type="Proteomes" id="UP000272428">
    <property type="component" value="Unassembled WGS sequence"/>
</dbReference>
<evidence type="ECO:0000256" key="3">
    <source>
        <dbReference type="ARBA" id="ARBA00022989"/>
    </source>
</evidence>
<keyword evidence="2 5" id="KW-0812">Transmembrane</keyword>
<dbReference type="AlphaFoldDB" id="A0A495SMC4"/>
<evidence type="ECO:0000256" key="4">
    <source>
        <dbReference type="ARBA" id="ARBA00023136"/>
    </source>
</evidence>
<keyword evidence="4 5" id="KW-0472">Membrane</keyword>
<name>A0A495SMC4_9FLAO</name>
<evidence type="ECO:0000256" key="2">
    <source>
        <dbReference type="ARBA" id="ARBA00022692"/>
    </source>
</evidence>
<proteinExistence type="predicted"/>
<feature type="transmembrane region" description="Helical" evidence="5">
    <location>
        <begin position="12"/>
        <end position="31"/>
    </location>
</feature>
<feature type="transmembrane region" description="Helical" evidence="5">
    <location>
        <begin position="162"/>
        <end position="186"/>
    </location>
</feature>
<feature type="transmembrane region" description="Helical" evidence="5">
    <location>
        <begin position="198"/>
        <end position="228"/>
    </location>
</feature>